<dbReference type="OrthoDB" id="5509279at2"/>
<dbReference type="EMBL" id="WJIE01000015">
    <property type="protein sequence ID" value="MRG97169.1"/>
    <property type="molecule type" value="Genomic_DNA"/>
</dbReference>
<accession>A0A6N7PZ68</accession>
<proteinExistence type="predicted"/>
<evidence type="ECO:0000313" key="3">
    <source>
        <dbReference type="Proteomes" id="UP000440224"/>
    </source>
</evidence>
<name>A0A6N7PZ68_9BACT</name>
<comment type="caution">
    <text evidence="2">The sequence shown here is derived from an EMBL/GenBank/DDBJ whole genome shotgun (WGS) entry which is preliminary data.</text>
</comment>
<sequence length="438" mass="44448">MKRLCVGLALVALALPGAGCRRPTPKKDKPLPQAPETATVEPLATATAKPAETAAPAGSAAPTSSAALAGAGNSKKHKPRTGARFLIDGPEQPIAIGGAATVFSKGVIWRLSGNAAQVSLFGADGPAPGPSEPERARKWPRGRVAVAEDASGTRHTYWVEGSGLVRSTLDAEGKLGAPEVVANDAVPGSSPSALRTGGRDAVAYLATPNARNAERNGRLWVEGGGVLDLSPEGSGASSISLVEVGEGQVIAMWLDARSAMTPVHARRFEVREKTTAIAADEVVFVGGPPEGYPELVAARAGNAAAGLLPLATDKGFALHDILVDWGGKAKIKTLDYPNGIDVAPVAAAPACGETIVVYARPEAKEPGSPQVLEVATLGGGGVIEPQEVAAYPGQVLELSAAAADANTVWVVYTAGTKSFAMRLGCGAKSPARAAPTGK</sequence>
<feature type="region of interest" description="Disordered" evidence="1">
    <location>
        <begin position="19"/>
        <end position="84"/>
    </location>
</feature>
<reference evidence="2 3" key="1">
    <citation type="submission" date="2019-10" db="EMBL/GenBank/DDBJ databases">
        <title>A soil myxobacterium in the family Polyangiaceae.</title>
        <authorList>
            <person name="Li Y."/>
            <person name="Wang J."/>
        </authorList>
    </citation>
    <scope>NUCLEOTIDE SEQUENCE [LARGE SCALE GENOMIC DNA]</scope>
    <source>
        <strain evidence="2 3">DSM 14734</strain>
    </source>
</reference>
<protein>
    <submittedName>
        <fullName evidence="2">Uncharacterized protein</fullName>
    </submittedName>
</protein>
<dbReference type="AlphaFoldDB" id="A0A6N7PZ68"/>
<dbReference type="Proteomes" id="UP000440224">
    <property type="component" value="Unassembled WGS sequence"/>
</dbReference>
<keyword evidence="3" id="KW-1185">Reference proteome</keyword>
<organism evidence="2 3">
    <name type="scientific">Polyangium spumosum</name>
    <dbReference type="NCBI Taxonomy" id="889282"/>
    <lineage>
        <taxon>Bacteria</taxon>
        <taxon>Pseudomonadati</taxon>
        <taxon>Myxococcota</taxon>
        <taxon>Polyangia</taxon>
        <taxon>Polyangiales</taxon>
        <taxon>Polyangiaceae</taxon>
        <taxon>Polyangium</taxon>
    </lineage>
</organism>
<gene>
    <name evidence="2" type="ORF">GF068_35370</name>
</gene>
<dbReference type="RefSeq" id="WP_153823947.1">
    <property type="nucleotide sequence ID" value="NZ_WJIE01000015.1"/>
</dbReference>
<feature type="compositionally biased region" description="Low complexity" evidence="1">
    <location>
        <begin position="44"/>
        <end position="72"/>
    </location>
</feature>
<evidence type="ECO:0000313" key="2">
    <source>
        <dbReference type="EMBL" id="MRG97169.1"/>
    </source>
</evidence>
<evidence type="ECO:0000256" key="1">
    <source>
        <dbReference type="SAM" id="MobiDB-lite"/>
    </source>
</evidence>